<evidence type="ECO:0008006" key="3">
    <source>
        <dbReference type="Google" id="ProtNLM"/>
    </source>
</evidence>
<feature type="non-terminal residue" evidence="1">
    <location>
        <position position="594"/>
    </location>
</feature>
<dbReference type="AlphaFoldDB" id="A0A1V9Y7U8"/>
<sequence>MLRGMPHLGIPLPNDDTSTSIFFADDSTLLSNSLTAAVEQLDIVDEFCSVSGARLNHAKCTTLALNDHLDPADIMADGLLNILPSGQPAKYLGLLFGHRLAADYQVQRLNDKFLAAFQLWGSRARTLQGRKLIATTMLLSLLWHVTAAVHVPRPLVATWQRMVNKYILGRKTSLSDQHRPLIHRTWQFDKILGLGLPHVASKIRSQRLLRLQQLMQPDPPDAPAPWKVLVRRQFSRTMDKLYRATHPFDFLLYYPNHSSKWLFLWELHPLWQDIWRQWALTPMDQRIAVPPSLDVTMNLPMWLTTYDVLLAEPAGHASNVAKNPTIRRWCRHGANNGVRCLKDMLTRQGTWPTKTAFIARMSVDNPAAIVEIAPSGSMVFGTPDRAGLVYAHLTKLVDQVFRTFQVRAGASFPAISTTSHPFVTAVKDQPCAFEIWPKRYVTRLAFHAPADARRHPTTTTTRATKDDIARYMRLVRRTCRIPPPVHGDVWLRLVMHMLPVNSRFHYMQAVQPDAICCVYDNCHAVETQQHALHVCSHVHPLWTFHATAWHCYGVNFDWVTITNLDQFQVAPRGQQHKDALFVLWVLLCASNLHS</sequence>
<proteinExistence type="predicted"/>
<reference evidence="1 2" key="1">
    <citation type="journal article" date="2014" name="Genome Biol. Evol.">
        <title>The secreted proteins of Achlya hypogyna and Thraustotheca clavata identify the ancestral oomycete secretome and reveal gene acquisitions by horizontal gene transfer.</title>
        <authorList>
            <person name="Misner I."/>
            <person name="Blouin N."/>
            <person name="Leonard G."/>
            <person name="Richards T.A."/>
            <person name="Lane C.E."/>
        </authorList>
    </citation>
    <scope>NUCLEOTIDE SEQUENCE [LARGE SCALE GENOMIC DNA]</scope>
    <source>
        <strain evidence="1 2">ATCC 48635</strain>
    </source>
</reference>
<dbReference type="EMBL" id="JNBR01002653">
    <property type="protein sequence ID" value="OQR81764.1"/>
    <property type="molecule type" value="Genomic_DNA"/>
</dbReference>
<dbReference type="OrthoDB" id="78374at2759"/>
<name>A0A1V9Y7U8_ACHHY</name>
<gene>
    <name evidence="1" type="ORF">ACHHYP_16428</name>
</gene>
<organism evidence="1 2">
    <name type="scientific">Achlya hypogyna</name>
    <name type="common">Oomycete</name>
    <name type="synonym">Protoachlya hypogyna</name>
    <dbReference type="NCBI Taxonomy" id="1202772"/>
    <lineage>
        <taxon>Eukaryota</taxon>
        <taxon>Sar</taxon>
        <taxon>Stramenopiles</taxon>
        <taxon>Oomycota</taxon>
        <taxon>Saprolegniomycetes</taxon>
        <taxon>Saprolegniales</taxon>
        <taxon>Achlyaceae</taxon>
        <taxon>Achlya</taxon>
    </lineage>
</organism>
<protein>
    <recommendedName>
        <fullName evidence="3">Reverse transcriptase domain-containing protein</fullName>
    </recommendedName>
</protein>
<evidence type="ECO:0000313" key="1">
    <source>
        <dbReference type="EMBL" id="OQR81764.1"/>
    </source>
</evidence>
<keyword evidence="2" id="KW-1185">Reference proteome</keyword>
<accession>A0A1V9Y7U8</accession>
<evidence type="ECO:0000313" key="2">
    <source>
        <dbReference type="Proteomes" id="UP000243579"/>
    </source>
</evidence>
<comment type="caution">
    <text evidence="1">The sequence shown here is derived from an EMBL/GenBank/DDBJ whole genome shotgun (WGS) entry which is preliminary data.</text>
</comment>
<dbReference type="Proteomes" id="UP000243579">
    <property type="component" value="Unassembled WGS sequence"/>
</dbReference>